<dbReference type="PANTHER" id="PTHR36319">
    <property type="entry name" value="PROTEIN GIGANTEA"/>
    <property type="match status" value="1"/>
</dbReference>
<proteinExistence type="predicted"/>
<evidence type="ECO:0000313" key="2">
    <source>
        <dbReference type="EMBL" id="KAJ0192479.1"/>
    </source>
</evidence>
<feature type="chain" id="PRO_5040302353" description="Protein kinase domain-containing protein" evidence="1">
    <location>
        <begin position="17"/>
        <end position="180"/>
    </location>
</feature>
<evidence type="ECO:0000256" key="1">
    <source>
        <dbReference type="SAM" id="SignalP"/>
    </source>
</evidence>
<name>A0A9R1USG4_LACSA</name>
<sequence>MSLKIVLMLVDQMVYAIDFGLAKKYGDSSTHQHIPYRENKNLTGTARYASMNTHLGIAAIPALLLPPPTTTMDDHLVAGLPALEPYARLFHWYYVIASPSATQRLLLGLLEAPFSWAPYALDDVVQLVELLGTDKDYASGMRVLVDMIRLPDWVFESVAQEMRVMHRTRCHSTSSANLLI</sequence>
<protein>
    <recommendedName>
        <fullName evidence="4">Protein kinase domain-containing protein</fullName>
    </recommendedName>
</protein>
<comment type="caution">
    <text evidence="2">The sequence shown here is derived from an EMBL/GenBank/DDBJ whole genome shotgun (WGS) entry which is preliminary data.</text>
</comment>
<evidence type="ECO:0008006" key="4">
    <source>
        <dbReference type="Google" id="ProtNLM"/>
    </source>
</evidence>
<dbReference type="InterPro" id="IPR026211">
    <property type="entry name" value="GIGANTEA"/>
</dbReference>
<keyword evidence="1" id="KW-0732">Signal</keyword>
<dbReference type="PANTHER" id="PTHR36319:SF1">
    <property type="entry name" value="PROTEIN GIGANTEA"/>
    <property type="match status" value="1"/>
</dbReference>
<reference evidence="2 3" key="1">
    <citation type="journal article" date="2017" name="Nat. Commun.">
        <title>Genome assembly with in vitro proximity ligation data and whole-genome triplication in lettuce.</title>
        <authorList>
            <person name="Reyes-Chin-Wo S."/>
            <person name="Wang Z."/>
            <person name="Yang X."/>
            <person name="Kozik A."/>
            <person name="Arikit S."/>
            <person name="Song C."/>
            <person name="Xia L."/>
            <person name="Froenicke L."/>
            <person name="Lavelle D.O."/>
            <person name="Truco M.J."/>
            <person name="Xia R."/>
            <person name="Zhu S."/>
            <person name="Xu C."/>
            <person name="Xu H."/>
            <person name="Xu X."/>
            <person name="Cox K."/>
            <person name="Korf I."/>
            <person name="Meyers B.C."/>
            <person name="Michelmore R.W."/>
        </authorList>
    </citation>
    <scope>NUCLEOTIDE SEQUENCE [LARGE SCALE GENOMIC DNA]</scope>
    <source>
        <strain evidence="3">cv. Salinas</strain>
        <tissue evidence="2">Seedlings</tissue>
    </source>
</reference>
<dbReference type="GO" id="GO:2000028">
    <property type="term" value="P:regulation of photoperiodism, flowering"/>
    <property type="evidence" value="ECO:0007669"/>
    <property type="project" value="InterPro"/>
</dbReference>
<dbReference type="Gene3D" id="1.10.510.10">
    <property type="entry name" value="Transferase(Phosphotransferase) domain 1"/>
    <property type="match status" value="1"/>
</dbReference>
<dbReference type="InterPro" id="IPR011009">
    <property type="entry name" value="Kinase-like_dom_sf"/>
</dbReference>
<gene>
    <name evidence="2" type="ORF">LSAT_V11C800392340</name>
</gene>
<organism evidence="2 3">
    <name type="scientific">Lactuca sativa</name>
    <name type="common">Garden lettuce</name>
    <dbReference type="NCBI Taxonomy" id="4236"/>
    <lineage>
        <taxon>Eukaryota</taxon>
        <taxon>Viridiplantae</taxon>
        <taxon>Streptophyta</taxon>
        <taxon>Embryophyta</taxon>
        <taxon>Tracheophyta</taxon>
        <taxon>Spermatophyta</taxon>
        <taxon>Magnoliopsida</taxon>
        <taxon>eudicotyledons</taxon>
        <taxon>Gunneridae</taxon>
        <taxon>Pentapetalae</taxon>
        <taxon>asterids</taxon>
        <taxon>campanulids</taxon>
        <taxon>Asterales</taxon>
        <taxon>Asteraceae</taxon>
        <taxon>Cichorioideae</taxon>
        <taxon>Cichorieae</taxon>
        <taxon>Lactucinae</taxon>
        <taxon>Lactuca</taxon>
    </lineage>
</organism>
<accession>A0A9R1USG4</accession>
<dbReference type="SUPFAM" id="SSF56112">
    <property type="entry name" value="Protein kinase-like (PK-like)"/>
    <property type="match status" value="1"/>
</dbReference>
<dbReference type="PRINTS" id="PR02081">
    <property type="entry name" value="GIGANTEA"/>
</dbReference>
<dbReference type="Proteomes" id="UP000235145">
    <property type="component" value="Unassembled WGS sequence"/>
</dbReference>
<evidence type="ECO:0000313" key="3">
    <source>
        <dbReference type="Proteomes" id="UP000235145"/>
    </source>
</evidence>
<dbReference type="EMBL" id="NBSK02000008">
    <property type="protein sequence ID" value="KAJ0192479.1"/>
    <property type="molecule type" value="Genomic_DNA"/>
</dbReference>
<dbReference type="AlphaFoldDB" id="A0A9R1USG4"/>
<keyword evidence="3" id="KW-1185">Reference proteome</keyword>
<feature type="signal peptide" evidence="1">
    <location>
        <begin position="1"/>
        <end position="16"/>
    </location>
</feature>